<evidence type="ECO:0000256" key="3">
    <source>
        <dbReference type="ARBA" id="ARBA00022553"/>
    </source>
</evidence>
<gene>
    <name evidence="11" type="primary">degS</name>
    <name evidence="11" type="ORF">ETAA8_17150</name>
</gene>
<dbReference type="CDD" id="cd16917">
    <property type="entry name" value="HATPase_UhpB-NarQ-NarX-like"/>
    <property type="match status" value="1"/>
</dbReference>
<dbReference type="GO" id="GO:0005524">
    <property type="term" value="F:ATP binding"/>
    <property type="evidence" value="ECO:0007669"/>
    <property type="project" value="UniProtKB-KW"/>
</dbReference>
<dbReference type="GO" id="GO:0000155">
    <property type="term" value="F:phosphorelay sensor kinase activity"/>
    <property type="evidence" value="ECO:0007669"/>
    <property type="project" value="InterPro"/>
</dbReference>
<keyword evidence="3" id="KW-0597">Phosphoprotein</keyword>
<keyword evidence="9" id="KW-1133">Transmembrane helix</keyword>
<feature type="transmembrane region" description="Helical" evidence="9">
    <location>
        <begin position="51"/>
        <end position="70"/>
    </location>
</feature>
<dbReference type="Proteomes" id="UP000315017">
    <property type="component" value="Chromosome"/>
</dbReference>
<dbReference type="PROSITE" id="PS50109">
    <property type="entry name" value="HIS_KIN"/>
    <property type="match status" value="1"/>
</dbReference>
<dbReference type="InterPro" id="IPR050482">
    <property type="entry name" value="Sensor_HK_TwoCompSys"/>
</dbReference>
<sequence length="302" mass="32916">MPTRQNLELGRIRPLRLFVIILILLFSIEVLVMLVLPYLLPISGTKLVEALVDAFLLTGVLAPLLWYLIVKPLQKLAATRQRLLAFALSAQEDERGRIARDLHDSLGQALTGLMIGLRTIEGSSQEEAVQLQARELRRIGSDMHDEVRRLARGLRPAVLDDLGLVPALERYVADLGAAHQIAAKFERDCQEGIKLPADVQTAVYRIVQEAATNAVRHGKSHHVQVKLSCSPAEVTIAICDDGVGFSVSKALRSGQDNCPFGLLSIHERASLLGGEAAITSRPGQGTQVKASFPLQRTVANHG</sequence>
<evidence type="ECO:0000256" key="9">
    <source>
        <dbReference type="SAM" id="Phobius"/>
    </source>
</evidence>
<keyword evidence="6 11" id="KW-0418">Kinase</keyword>
<dbReference type="PANTHER" id="PTHR24421:SF10">
    <property type="entry name" value="NITRATE_NITRITE SENSOR PROTEIN NARQ"/>
    <property type="match status" value="1"/>
</dbReference>
<keyword evidence="4 11" id="KW-0808">Transferase</keyword>
<dbReference type="Gene3D" id="3.30.565.10">
    <property type="entry name" value="Histidine kinase-like ATPase, C-terminal domain"/>
    <property type="match status" value="1"/>
</dbReference>
<keyword evidence="9" id="KW-0472">Membrane</keyword>
<keyword evidence="8" id="KW-0902">Two-component regulatory system</keyword>
<evidence type="ECO:0000256" key="4">
    <source>
        <dbReference type="ARBA" id="ARBA00022679"/>
    </source>
</evidence>
<dbReference type="GO" id="GO:0046983">
    <property type="term" value="F:protein dimerization activity"/>
    <property type="evidence" value="ECO:0007669"/>
    <property type="project" value="InterPro"/>
</dbReference>
<dbReference type="EC" id="2.7.13.3" evidence="2"/>
<evidence type="ECO:0000256" key="7">
    <source>
        <dbReference type="ARBA" id="ARBA00022840"/>
    </source>
</evidence>
<dbReference type="SMART" id="SM00387">
    <property type="entry name" value="HATPase_c"/>
    <property type="match status" value="1"/>
</dbReference>
<dbReference type="InterPro" id="IPR005467">
    <property type="entry name" value="His_kinase_dom"/>
</dbReference>
<feature type="transmembrane region" description="Helical" evidence="9">
    <location>
        <begin position="15"/>
        <end position="39"/>
    </location>
</feature>
<dbReference type="InterPro" id="IPR036890">
    <property type="entry name" value="HATPase_C_sf"/>
</dbReference>
<dbReference type="RefSeq" id="WP_145087384.1">
    <property type="nucleotide sequence ID" value="NZ_CP036274.1"/>
</dbReference>
<keyword evidence="9" id="KW-0812">Transmembrane</keyword>
<organism evidence="11 12">
    <name type="scientific">Anatilimnocola aggregata</name>
    <dbReference type="NCBI Taxonomy" id="2528021"/>
    <lineage>
        <taxon>Bacteria</taxon>
        <taxon>Pseudomonadati</taxon>
        <taxon>Planctomycetota</taxon>
        <taxon>Planctomycetia</taxon>
        <taxon>Pirellulales</taxon>
        <taxon>Pirellulaceae</taxon>
        <taxon>Anatilimnocola</taxon>
    </lineage>
</organism>
<name>A0A517Y8R7_9BACT</name>
<evidence type="ECO:0000313" key="12">
    <source>
        <dbReference type="Proteomes" id="UP000315017"/>
    </source>
</evidence>
<protein>
    <recommendedName>
        <fullName evidence="2">histidine kinase</fullName>
        <ecNumber evidence="2">2.7.13.3</ecNumber>
    </recommendedName>
</protein>
<proteinExistence type="predicted"/>
<dbReference type="Pfam" id="PF07730">
    <property type="entry name" value="HisKA_3"/>
    <property type="match status" value="1"/>
</dbReference>
<evidence type="ECO:0000256" key="2">
    <source>
        <dbReference type="ARBA" id="ARBA00012438"/>
    </source>
</evidence>
<dbReference type="OrthoDB" id="290376at2"/>
<dbReference type="AlphaFoldDB" id="A0A517Y8R7"/>
<comment type="catalytic activity">
    <reaction evidence="1">
        <text>ATP + protein L-histidine = ADP + protein N-phospho-L-histidine.</text>
        <dbReference type="EC" id="2.7.13.3"/>
    </reaction>
</comment>
<feature type="domain" description="Histidine kinase" evidence="10">
    <location>
        <begin position="101"/>
        <end position="296"/>
    </location>
</feature>
<evidence type="ECO:0000256" key="1">
    <source>
        <dbReference type="ARBA" id="ARBA00000085"/>
    </source>
</evidence>
<accession>A0A517Y8R7</accession>
<reference evidence="11 12" key="1">
    <citation type="submission" date="2019-02" db="EMBL/GenBank/DDBJ databases">
        <title>Deep-cultivation of Planctomycetes and their phenomic and genomic characterization uncovers novel biology.</title>
        <authorList>
            <person name="Wiegand S."/>
            <person name="Jogler M."/>
            <person name="Boedeker C."/>
            <person name="Pinto D."/>
            <person name="Vollmers J."/>
            <person name="Rivas-Marin E."/>
            <person name="Kohn T."/>
            <person name="Peeters S.H."/>
            <person name="Heuer A."/>
            <person name="Rast P."/>
            <person name="Oberbeckmann S."/>
            <person name="Bunk B."/>
            <person name="Jeske O."/>
            <person name="Meyerdierks A."/>
            <person name="Storesund J.E."/>
            <person name="Kallscheuer N."/>
            <person name="Luecker S."/>
            <person name="Lage O.M."/>
            <person name="Pohl T."/>
            <person name="Merkel B.J."/>
            <person name="Hornburger P."/>
            <person name="Mueller R.-W."/>
            <person name="Bruemmer F."/>
            <person name="Labrenz M."/>
            <person name="Spormann A.M."/>
            <person name="Op den Camp H."/>
            <person name="Overmann J."/>
            <person name="Amann R."/>
            <person name="Jetten M.S.M."/>
            <person name="Mascher T."/>
            <person name="Medema M.H."/>
            <person name="Devos D.P."/>
            <person name="Kaster A.-K."/>
            <person name="Ovreas L."/>
            <person name="Rohde M."/>
            <person name="Galperin M.Y."/>
            <person name="Jogler C."/>
        </authorList>
    </citation>
    <scope>NUCLEOTIDE SEQUENCE [LARGE SCALE GENOMIC DNA]</scope>
    <source>
        <strain evidence="11 12">ETA_A8</strain>
    </source>
</reference>
<evidence type="ECO:0000256" key="6">
    <source>
        <dbReference type="ARBA" id="ARBA00022777"/>
    </source>
</evidence>
<evidence type="ECO:0000256" key="5">
    <source>
        <dbReference type="ARBA" id="ARBA00022741"/>
    </source>
</evidence>
<keyword evidence="12" id="KW-1185">Reference proteome</keyword>
<evidence type="ECO:0000259" key="10">
    <source>
        <dbReference type="PROSITE" id="PS50109"/>
    </source>
</evidence>
<dbReference type="Pfam" id="PF02518">
    <property type="entry name" value="HATPase_c"/>
    <property type="match status" value="1"/>
</dbReference>
<keyword evidence="7" id="KW-0067">ATP-binding</keyword>
<dbReference type="InterPro" id="IPR003594">
    <property type="entry name" value="HATPase_dom"/>
</dbReference>
<dbReference type="SUPFAM" id="SSF55874">
    <property type="entry name" value="ATPase domain of HSP90 chaperone/DNA topoisomerase II/histidine kinase"/>
    <property type="match status" value="1"/>
</dbReference>
<dbReference type="GO" id="GO:0016020">
    <property type="term" value="C:membrane"/>
    <property type="evidence" value="ECO:0007669"/>
    <property type="project" value="InterPro"/>
</dbReference>
<keyword evidence="5" id="KW-0547">Nucleotide-binding</keyword>
<dbReference type="KEGG" id="aagg:ETAA8_17150"/>
<evidence type="ECO:0000256" key="8">
    <source>
        <dbReference type="ARBA" id="ARBA00023012"/>
    </source>
</evidence>
<dbReference type="EMBL" id="CP036274">
    <property type="protein sequence ID" value="QDU26634.1"/>
    <property type="molecule type" value="Genomic_DNA"/>
</dbReference>
<dbReference type="PANTHER" id="PTHR24421">
    <property type="entry name" value="NITRATE/NITRITE SENSOR PROTEIN NARX-RELATED"/>
    <property type="match status" value="1"/>
</dbReference>
<dbReference type="Gene3D" id="1.20.5.1930">
    <property type="match status" value="1"/>
</dbReference>
<evidence type="ECO:0000313" key="11">
    <source>
        <dbReference type="EMBL" id="QDU26634.1"/>
    </source>
</evidence>
<dbReference type="InterPro" id="IPR011712">
    <property type="entry name" value="Sig_transdc_His_kin_sub3_dim/P"/>
</dbReference>